<organism evidence="2 3">
    <name type="scientific">Neohortaea acidophila</name>
    <dbReference type="NCBI Taxonomy" id="245834"/>
    <lineage>
        <taxon>Eukaryota</taxon>
        <taxon>Fungi</taxon>
        <taxon>Dikarya</taxon>
        <taxon>Ascomycota</taxon>
        <taxon>Pezizomycotina</taxon>
        <taxon>Dothideomycetes</taxon>
        <taxon>Dothideomycetidae</taxon>
        <taxon>Mycosphaerellales</taxon>
        <taxon>Teratosphaeriaceae</taxon>
        <taxon>Neohortaea</taxon>
    </lineage>
</organism>
<keyword evidence="3" id="KW-1185">Reference proteome</keyword>
<feature type="compositionally biased region" description="Basic and acidic residues" evidence="1">
    <location>
        <begin position="21"/>
        <end position="31"/>
    </location>
</feature>
<feature type="compositionally biased region" description="Acidic residues" evidence="1">
    <location>
        <begin position="287"/>
        <end position="303"/>
    </location>
</feature>
<dbReference type="OrthoDB" id="5425130at2759"/>
<evidence type="ECO:0000313" key="2">
    <source>
        <dbReference type="EMBL" id="KAF2483872.1"/>
    </source>
</evidence>
<feature type="compositionally biased region" description="Polar residues" evidence="1">
    <location>
        <begin position="1"/>
        <end position="14"/>
    </location>
</feature>
<feature type="compositionally biased region" description="Basic and acidic residues" evidence="1">
    <location>
        <begin position="380"/>
        <end position="393"/>
    </location>
</feature>
<feature type="region of interest" description="Disordered" evidence="1">
    <location>
        <begin position="243"/>
        <end position="422"/>
    </location>
</feature>
<proteinExistence type="predicted"/>
<evidence type="ECO:0000313" key="3">
    <source>
        <dbReference type="Proteomes" id="UP000799767"/>
    </source>
</evidence>
<protein>
    <submittedName>
        <fullName evidence="2">Uncharacterized protein</fullName>
    </submittedName>
</protein>
<feature type="compositionally biased region" description="Polar residues" evidence="1">
    <location>
        <begin position="444"/>
        <end position="455"/>
    </location>
</feature>
<feature type="region of interest" description="Disordered" evidence="1">
    <location>
        <begin position="1"/>
        <end position="31"/>
    </location>
</feature>
<dbReference type="AlphaFoldDB" id="A0A6A6PV54"/>
<dbReference type="RefSeq" id="XP_033590442.1">
    <property type="nucleotide sequence ID" value="XM_033729269.1"/>
</dbReference>
<name>A0A6A6PV54_9PEZI</name>
<sequence>MSQQPRSKSVSPCDSLSPLDDVAKQAMADKRQSDMFRDVIGFFREEHGKSQLPHWPEQTTALQHGRRQLMRRTAPSRKARIPEIEVKIVYPKPQPQPTITVTAPETPLQTAPAVEAAPASPSTNTCEPRCRPAAISRLHRPPPLDLTRTNGLTFLPLSDLRQRIDHARTSNNTTIVQVPRSKAEHLPKTPATPSPLVNTALIMGNNVSSAPALPLDDRASVRSTVRRPVRMLRKGSASLLFSKRVDSKSPLPTKPAAAPRQAYQPPCAVGLDGPEDERPDQTSQEDCMGDNEVAEVEVSDESPDAVRPQSYSPATVIHDTPRQTPSQAANARPSETDTPLKHHKPCKGSKSEPDLQRANAPSRTLALSPSIPAPSPLPEDSPHKYGLLDRMDTPDLPTAPQEIHIVKPRRRSTGPEVFHEAQSLQSASSFLNSLSASRRRAENIQRTSDSALASHTTTTTQTKPRPRRPTSALNTHNAPPTDRFRSHNFKHSGFAYSRPLTLTQLKCYREHSRLVPSRNKLAPVECAVCHIDDDAEHFSCSWCALRMCRFCRREFDVKGVGALRERVRLAELEGEGVESGKAGKGVVGGVWEVV</sequence>
<gene>
    <name evidence="2" type="ORF">BDY17DRAFT_117143</name>
</gene>
<feature type="region of interest" description="Disordered" evidence="1">
    <location>
        <begin position="437"/>
        <end position="487"/>
    </location>
</feature>
<dbReference type="EMBL" id="MU001634">
    <property type="protein sequence ID" value="KAF2483872.1"/>
    <property type="molecule type" value="Genomic_DNA"/>
</dbReference>
<dbReference type="Proteomes" id="UP000799767">
    <property type="component" value="Unassembled WGS sequence"/>
</dbReference>
<feature type="compositionally biased region" description="Low complexity" evidence="1">
    <location>
        <begin position="255"/>
        <end position="268"/>
    </location>
</feature>
<evidence type="ECO:0000256" key="1">
    <source>
        <dbReference type="SAM" id="MobiDB-lite"/>
    </source>
</evidence>
<reference evidence="2" key="1">
    <citation type="journal article" date="2020" name="Stud. Mycol.">
        <title>101 Dothideomycetes genomes: a test case for predicting lifestyles and emergence of pathogens.</title>
        <authorList>
            <person name="Haridas S."/>
            <person name="Albert R."/>
            <person name="Binder M."/>
            <person name="Bloem J."/>
            <person name="Labutti K."/>
            <person name="Salamov A."/>
            <person name="Andreopoulos B."/>
            <person name="Baker S."/>
            <person name="Barry K."/>
            <person name="Bills G."/>
            <person name="Bluhm B."/>
            <person name="Cannon C."/>
            <person name="Castanera R."/>
            <person name="Culley D."/>
            <person name="Daum C."/>
            <person name="Ezra D."/>
            <person name="Gonzalez J."/>
            <person name="Henrissat B."/>
            <person name="Kuo A."/>
            <person name="Liang C."/>
            <person name="Lipzen A."/>
            <person name="Lutzoni F."/>
            <person name="Magnuson J."/>
            <person name="Mondo S."/>
            <person name="Nolan M."/>
            <person name="Ohm R."/>
            <person name="Pangilinan J."/>
            <person name="Park H.-J."/>
            <person name="Ramirez L."/>
            <person name="Alfaro M."/>
            <person name="Sun H."/>
            <person name="Tritt A."/>
            <person name="Yoshinaga Y."/>
            <person name="Zwiers L.-H."/>
            <person name="Turgeon B."/>
            <person name="Goodwin S."/>
            <person name="Spatafora J."/>
            <person name="Crous P."/>
            <person name="Grigoriev I."/>
        </authorList>
    </citation>
    <scope>NUCLEOTIDE SEQUENCE</scope>
    <source>
        <strain evidence="2">CBS 113389</strain>
    </source>
</reference>
<dbReference type="GeneID" id="54470271"/>
<accession>A0A6A6PV54</accession>